<dbReference type="Proteomes" id="UP000324222">
    <property type="component" value="Unassembled WGS sequence"/>
</dbReference>
<gene>
    <name evidence="2" type="ORF">E2C01_047090</name>
</gene>
<feature type="region of interest" description="Disordered" evidence="1">
    <location>
        <begin position="24"/>
        <end position="48"/>
    </location>
</feature>
<protein>
    <submittedName>
        <fullName evidence="2">Uncharacterized protein</fullName>
    </submittedName>
</protein>
<dbReference type="AlphaFoldDB" id="A0A5B7G2P6"/>
<evidence type="ECO:0000313" key="2">
    <source>
        <dbReference type="EMBL" id="MPC53202.1"/>
    </source>
</evidence>
<keyword evidence="3" id="KW-1185">Reference proteome</keyword>
<reference evidence="2 3" key="1">
    <citation type="submission" date="2019-05" db="EMBL/GenBank/DDBJ databases">
        <title>Another draft genome of Portunus trituberculatus and its Hox gene families provides insights of decapod evolution.</title>
        <authorList>
            <person name="Jeong J.-H."/>
            <person name="Song I."/>
            <person name="Kim S."/>
            <person name="Choi T."/>
            <person name="Kim D."/>
            <person name="Ryu S."/>
            <person name="Kim W."/>
        </authorList>
    </citation>
    <scope>NUCLEOTIDE SEQUENCE [LARGE SCALE GENOMIC DNA]</scope>
    <source>
        <tissue evidence="2">Muscle</tissue>
    </source>
</reference>
<sequence>MTVYRRPQRSSAGFSRVLRQSIPTREETVAPSEEAQLTPGPWTGFEPVRLETPRTPKHAWFHCTTAAPVENSEACGVRSSFVVKGRLVFLIIFV</sequence>
<evidence type="ECO:0000256" key="1">
    <source>
        <dbReference type="SAM" id="MobiDB-lite"/>
    </source>
</evidence>
<proteinExistence type="predicted"/>
<evidence type="ECO:0000313" key="3">
    <source>
        <dbReference type="Proteomes" id="UP000324222"/>
    </source>
</evidence>
<dbReference type="EMBL" id="VSRR010011454">
    <property type="protein sequence ID" value="MPC53202.1"/>
    <property type="molecule type" value="Genomic_DNA"/>
</dbReference>
<comment type="caution">
    <text evidence="2">The sequence shown here is derived from an EMBL/GenBank/DDBJ whole genome shotgun (WGS) entry which is preliminary data.</text>
</comment>
<accession>A0A5B7G2P6</accession>
<organism evidence="2 3">
    <name type="scientific">Portunus trituberculatus</name>
    <name type="common">Swimming crab</name>
    <name type="synonym">Neptunus trituberculatus</name>
    <dbReference type="NCBI Taxonomy" id="210409"/>
    <lineage>
        <taxon>Eukaryota</taxon>
        <taxon>Metazoa</taxon>
        <taxon>Ecdysozoa</taxon>
        <taxon>Arthropoda</taxon>
        <taxon>Crustacea</taxon>
        <taxon>Multicrustacea</taxon>
        <taxon>Malacostraca</taxon>
        <taxon>Eumalacostraca</taxon>
        <taxon>Eucarida</taxon>
        <taxon>Decapoda</taxon>
        <taxon>Pleocyemata</taxon>
        <taxon>Brachyura</taxon>
        <taxon>Eubrachyura</taxon>
        <taxon>Portunoidea</taxon>
        <taxon>Portunidae</taxon>
        <taxon>Portuninae</taxon>
        <taxon>Portunus</taxon>
    </lineage>
</organism>
<name>A0A5B7G2P6_PORTR</name>